<evidence type="ECO:0000256" key="8">
    <source>
        <dbReference type="ARBA" id="ARBA00023136"/>
    </source>
</evidence>
<evidence type="ECO:0000256" key="9">
    <source>
        <dbReference type="ARBA" id="ARBA00023157"/>
    </source>
</evidence>
<dbReference type="AlphaFoldDB" id="A0A097GZV3"/>
<evidence type="ECO:0000313" key="13">
    <source>
        <dbReference type="EMBL" id="AIT41426.1"/>
    </source>
</evidence>
<evidence type="ECO:0000256" key="7">
    <source>
        <dbReference type="ARBA" id="ARBA00023014"/>
    </source>
</evidence>
<dbReference type="GO" id="GO:0051537">
    <property type="term" value="F:2 iron, 2 sulfur cluster binding"/>
    <property type="evidence" value="ECO:0007669"/>
    <property type="project" value="UniProtKB-KW"/>
</dbReference>
<evidence type="ECO:0000256" key="10">
    <source>
        <dbReference type="RuleBase" id="RU004494"/>
    </source>
</evidence>
<evidence type="ECO:0000256" key="5">
    <source>
        <dbReference type="ARBA" id="ARBA00022989"/>
    </source>
</evidence>
<proteinExistence type="predicted"/>
<evidence type="ECO:0000256" key="1">
    <source>
        <dbReference type="ARBA" id="ARBA00004167"/>
    </source>
</evidence>
<name>A0A097GZV3_9HYPH</name>
<dbReference type="EMBL" id="KJ939343">
    <property type="protein sequence ID" value="AIT41426.1"/>
    <property type="molecule type" value="Genomic_DNA"/>
</dbReference>
<dbReference type="GO" id="GO:0008121">
    <property type="term" value="F:quinol-cytochrome-c reductase activity"/>
    <property type="evidence" value="ECO:0007669"/>
    <property type="project" value="UniProtKB-EC"/>
</dbReference>
<dbReference type="InterPro" id="IPR017941">
    <property type="entry name" value="Rieske_2Fe-2S"/>
</dbReference>
<comment type="subunit">
    <text evidence="11">The main subunits of complex b-c1 are: cytochrome b, cytochrome c1 and the Rieske protein.</text>
</comment>
<protein>
    <recommendedName>
        <fullName evidence="10">Ubiquinol-cytochrome c reductase iron-sulfur subunit</fullName>
        <ecNumber evidence="10">7.1.1.8</ecNumber>
    </recommendedName>
</protein>
<keyword evidence="10" id="KW-0813">Transport</keyword>
<dbReference type="GO" id="GO:0046872">
    <property type="term" value="F:metal ion binding"/>
    <property type="evidence" value="ECO:0007669"/>
    <property type="project" value="UniProtKB-KW"/>
</dbReference>
<keyword evidence="4" id="KW-0479">Metal-binding</keyword>
<organism evidence="13">
    <name type="scientific">Candidatus Hodgkinia cicadicola</name>
    <dbReference type="NCBI Taxonomy" id="573658"/>
    <lineage>
        <taxon>Bacteria</taxon>
        <taxon>Pseudomonadati</taxon>
        <taxon>Pseudomonadota</taxon>
        <taxon>Alphaproteobacteria</taxon>
        <taxon>Hyphomicrobiales</taxon>
        <taxon>Candidatus Hodgkinia</taxon>
    </lineage>
</organism>
<keyword evidence="6" id="KW-0408">Iron</keyword>
<dbReference type="InterPro" id="IPR006317">
    <property type="entry name" value="Ubiquinol_cyt_c_Rdtase_Fe-S-su"/>
</dbReference>
<keyword evidence="8 10" id="KW-0472">Membrane</keyword>
<keyword evidence="5 10" id="KW-1133">Transmembrane helix</keyword>
<dbReference type="NCBIfam" id="TIGR01416">
    <property type="entry name" value="Rieske_proteo"/>
    <property type="match status" value="1"/>
</dbReference>
<comment type="subcellular location">
    <subcellularLocation>
        <location evidence="1">Membrane</location>
        <topology evidence="1">Single-pass membrane protein</topology>
    </subcellularLocation>
</comment>
<evidence type="ECO:0000256" key="11">
    <source>
        <dbReference type="RuleBase" id="RU004497"/>
    </source>
</evidence>
<keyword evidence="7" id="KW-0411">Iron-sulfur</keyword>
<feature type="transmembrane region" description="Helical" evidence="10">
    <location>
        <begin position="12"/>
        <end position="33"/>
    </location>
</feature>
<dbReference type="SUPFAM" id="SSF50022">
    <property type="entry name" value="ISP domain"/>
    <property type="match status" value="1"/>
</dbReference>
<reference evidence="13" key="1">
    <citation type="journal article" date="2014" name="Cell">
        <title>Sympatric speciation in a bacterial endosymbiont results in two genomes with the functionality of one.</title>
        <authorList>
            <person name="Van Leuven J.T."/>
            <person name="Meister R.C."/>
            <person name="Simon C."/>
            <person name="McCutcheon J.P."/>
        </authorList>
    </citation>
    <scope>NUCLEOTIDE SEQUENCE</scope>
    <source>
        <strain evidence="13">TETAUR1a</strain>
    </source>
</reference>
<dbReference type="PRINTS" id="PR00162">
    <property type="entry name" value="RIESKE"/>
</dbReference>
<keyword evidence="13" id="KW-0560">Oxidoreductase</keyword>
<gene>
    <name evidence="13" type="primary">petA</name>
    <name evidence="13" type="ORF">HCTETAUR1_020</name>
</gene>
<dbReference type="InterPro" id="IPR005805">
    <property type="entry name" value="Rieske_Fe-S_prot_C"/>
</dbReference>
<keyword evidence="3" id="KW-0001">2Fe-2S</keyword>
<evidence type="ECO:0000259" key="12">
    <source>
        <dbReference type="PROSITE" id="PS51296"/>
    </source>
</evidence>
<dbReference type="PANTHER" id="PTHR10134">
    <property type="entry name" value="CYTOCHROME B-C1 COMPLEX SUBUNIT RIESKE, MITOCHONDRIAL"/>
    <property type="match status" value="1"/>
</dbReference>
<feature type="domain" description="Rieske" evidence="12">
    <location>
        <begin position="118"/>
        <end position="181"/>
    </location>
</feature>
<dbReference type="InterPro" id="IPR036922">
    <property type="entry name" value="Rieske_2Fe-2S_sf"/>
</dbReference>
<comment type="cofactor">
    <cofactor evidence="10">
        <name>[2Fe-2S] cluster</name>
        <dbReference type="ChEBI" id="CHEBI:190135"/>
    </cofactor>
    <text evidence="10">Binds 1 [2Fe-2S] cluster per subunit.</text>
</comment>
<dbReference type="PROSITE" id="PS51296">
    <property type="entry name" value="RIESKE"/>
    <property type="match status" value="1"/>
</dbReference>
<keyword evidence="2 10" id="KW-0812">Transmembrane</keyword>
<evidence type="ECO:0000256" key="6">
    <source>
        <dbReference type="ARBA" id="ARBA00023004"/>
    </source>
</evidence>
<dbReference type="Pfam" id="PF00355">
    <property type="entry name" value="Rieske"/>
    <property type="match status" value="1"/>
</dbReference>
<dbReference type="GO" id="GO:0016020">
    <property type="term" value="C:membrane"/>
    <property type="evidence" value="ECO:0007669"/>
    <property type="project" value="UniProtKB-SubCell"/>
</dbReference>
<dbReference type="Gene3D" id="2.102.10.10">
    <property type="entry name" value="Rieske [2Fe-2S] iron-sulphur domain"/>
    <property type="match status" value="1"/>
</dbReference>
<dbReference type="GO" id="GO:0016491">
    <property type="term" value="F:oxidoreductase activity"/>
    <property type="evidence" value="ECO:0007669"/>
    <property type="project" value="UniProtKB-KW"/>
</dbReference>
<dbReference type="CDD" id="cd03470">
    <property type="entry name" value="Rieske_cytochrome_bc1"/>
    <property type="match status" value="1"/>
</dbReference>
<evidence type="ECO:0000256" key="4">
    <source>
        <dbReference type="ARBA" id="ARBA00022723"/>
    </source>
</evidence>
<keyword evidence="9" id="KW-1015">Disulfide bond</keyword>
<comment type="catalytic activity">
    <reaction evidence="10">
        <text>a quinol + 2 Fe(III)-[cytochrome c](out) = a quinone + 2 Fe(II)-[cytochrome c](out) + 2 H(+)(out)</text>
        <dbReference type="Rhea" id="RHEA:11484"/>
        <dbReference type="Rhea" id="RHEA-COMP:10350"/>
        <dbReference type="Rhea" id="RHEA-COMP:14399"/>
        <dbReference type="ChEBI" id="CHEBI:15378"/>
        <dbReference type="ChEBI" id="CHEBI:24646"/>
        <dbReference type="ChEBI" id="CHEBI:29033"/>
        <dbReference type="ChEBI" id="CHEBI:29034"/>
        <dbReference type="ChEBI" id="CHEBI:132124"/>
        <dbReference type="EC" id="7.1.1.8"/>
    </reaction>
</comment>
<comment type="miscellaneous">
    <text evidence="10">The Rieske protein is a high potential 2Fe-2S protein.</text>
</comment>
<keyword evidence="10" id="KW-0249">Electron transport</keyword>
<sequence length="183" mass="19919">MLTPTLNVNNVELFYSFTCAIVAIGVGIMSWPVASQFLPNAFVSVNPKMEVDLRAVCCGQCVTINWFGTPVFIRNRLAREVRAARAVCLRKLKDKYARNANINSNALAFDRNRCLDVRSENWLVVIAPCTHLGCMPSVTKCGWVCACHGSSYDLSGRVTNGPAATNLSVPKCVYAVSALVLGT</sequence>
<dbReference type="InterPro" id="IPR014349">
    <property type="entry name" value="Rieske_Fe-S_prot"/>
</dbReference>
<evidence type="ECO:0000256" key="3">
    <source>
        <dbReference type="ARBA" id="ARBA00022714"/>
    </source>
</evidence>
<dbReference type="EC" id="7.1.1.8" evidence="10"/>
<evidence type="ECO:0000256" key="2">
    <source>
        <dbReference type="ARBA" id="ARBA00022692"/>
    </source>
</evidence>
<accession>A0A097GZV3</accession>